<gene>
    <name evidence="1" type="ORF">H6P81_016261</name>
</gene>
<protein>
    <recommendedName>
        <fullName evidence="3">Gag-pol polyprotein</fullName>
    </recommendedName>
</protein>
<name>A0AAV7E935_ARIFI</name>
<reference evidence="1 2" key="1">
    <citation type="submission" date="2021-07" db="EMBL/GenBank/DDBJ databases">
        <title>The Aristolochia fimbriata genome: insights into angiosperm evolution, floral development and chemical biosynthesis.</title>
        <authorList>
            <person name="Jiao Y."/>
        </authorList>
    </citation>
    <scope>NUCLEOTIDE SEQUENCE [LARGE SCALE GENOMIC DNA]</scope>
    <source>
        <strain evidence="1">IBCAS-2021</strain>
        <tissue evidence="1">Leaf</tissue>
    </source>
</reference>
<evidence type="ECO:0008006" key="3">
    <source>
        <dbReference type="Google" id="ProtNLM"/>
    </source>
</evidence>
<organism evidence="1 2">
    <name type="scientific">Aristolochia fimbriata</name>
    <name type="common">White veined hardy Dutchman's pipe vine</name>
    <dbReference type="NCBI Taxonomy" id="158543"/>
    <lineage>
        <taxon>Eukaryota</taxon>
        <taxon>Viridiplantae</taxon>
        <taxon>Streptophyta</taxon>
        <taxon>Embryophyta</taxon>
        <taxon>Tracheophyta</taxon>
        <taxon>Spermatophyta</taxon>
        <taxon>Magnoliopsida</taxon>
        <taxon>Magnoliidae</taxon>
        <taxon>Piperales</taxon>
        <taxon>Aristolochiaceae</taxon>
        <taxon>Aristolochia</taxon>
    </lineage>
</organism>
<dbReference type="Pfam" id="PF14223">
    <property type="entry name" value="Retrotran_gag_2"/>
    <property type="match status" value="1"/>
</dbReference>
<evidence type="ECO:0000313" key="1">
    <source>
        <dbReference type="EMBL" id="KAG9444921.1"/>
    </source>
</evidence>
<accession>A0AAV7E935</accession>
<dbReference type="AlphaFoldDB" id="A0AAV7E935"/>
<keyword evidence="2" id="KW-1185">Reference proteome</keyword>
<sequence length="135" mass="15188">MEPQKEVVQAVKPPVLDGKNFPCWKTRMRAFIKALDEKAWKSILTNWTPSTITNAAGVTSIKPEVDWTAAEDKISNQNANSLNAIFYGVDQEQFKLICTCESAKDVWEIMSTTYEGTVGVRLSKLQQMEEDETIA</sequence>
<dbReference type="EMBL" id="JAINDJ010000006">
    <property type="protein sequence ID" value="KAG9444921.1"/>
    <property type="molecule type" value="Genomic_DNA"/>
</dbReference>
<proteinExistence type="predicted"/>
<comment type="caution">
    <text evidence="1">The sequence shown here is derived from an EMBL/GenBank/DDBJ whole genome shotgun (WGS) entry which is preliminary data.</text>
</comment>
<evidence type="ECO:0000313" key="2">
    <source>
        <dbReference type="Proteomes" id="UP000825729"/>
    </source>
</evidence>
<dbReference type="Proteomes" id="UP000825729">
    <property type="component" value="Unassembled WGS sequence"/>
</dbReference>